<feature type="transmembrane region" description="Helical" evidence="1">
    <location>
        <begin position="5"/>
        <end position="24"/>
    </location>
</feature>
<evidence type="ECO:0000313" key="2">
    <source>
        <dbReference type="EMBL" id="VYT00113.1"/>
    </source>
</evidence>
<evidence type="ECO:0008006" key="3">
    <source>
        <dbReference type="Google" id="ProtNLM"/>
    </source>
</evidence>
<dbReference type="AlphaFoldDB" id="A0A6N2T535"/>
<dbReference type="InterPro" id="IPR031566">
    <property type="entry name" value="CitMHS_2"/>
</dbReference>
<reference evidence="2" key="1">
    <citation type="submission" date="2019-11" db="EMBL/GenBank/DDBJ databases">
        <authorList>
            <person name="Feng L."/>
        </authorList>
    </citation>
    <scope>NUCLEOTIDE SEQUENCE</scope>
    <source>
        <strain evidence="2">AodontolyticusLFYP35</strain>
    </source>
</reference>
<feature type="transmembrane region" description="Helical" evidence="1">
    <location>
        <begin position="66"/>
        <end position="88"/>
    </location>
</feature>
<dbReference type="EMBL" id="CACRSM010000002">
    <property type="protein sequence ID" value="VYT00113.1"/>
    <property type="molecule type" value="Genomic_DNA"/>
</dbReference>
<protein>
    <recommendedName>
        <fullName evidence="3">Sodium:proton antiporter</fullName>
    </recommendedName>
</protein>
<feature type="transmembrane region" description="Helical" evidence="1">
    <location>
        <begin position="222"/>
        <end position="240"/>
    </location>
</feature>
<organism evidence="2">
    <name type="scientific">Schaalia odontolytica</name>
    <dbReference type="NCBI Taxonomy" id="1660"/>
    <lineage>
        <taxon>Bacteria</taxon>
        <taxon>Bacillati</taxon>
        <taxon>Actinomycetota</taxon>
        <taxon>Actinomycetes</taxon>
        <taxon>Actinomycetales</taxon>
        <taxon>Actinomycetaceae</taxon>
        <taxon>Schaalia</taxon>
    </lineage>
</organism>
<keyword evidence="1" id="KW-0812">Transmembrane</keyword>
<accession>A0A6N2T535</accession>
<feature type="transmembrane region" description="Helical" evidence="1">
    <location>
        <begin position="138"/>
        <end position="157"/>
    </location>
</feature>
<feature type="transmembrane region" description="Helical" evidence="1">
    <location>
        <begin position="437"/>
        <end position="455"/>
    </location>
</feature>
<feature type="transmembrane region" description="Helical" evidence="1">
    <location>
        <begin position="181"/>
        <end position="201"/>
    </location>
</feature>
<keyword evidence="1" id="KW-0472">Membrane</keyword>
<dbReference type="Pfam" id="PF16980">
    <property type="entry name" value="CitMHS_2"/>
    <property type="match status" value="1"/>
</dbReference>
<feature type="transmembrane region" description="Helical" evidence="1">
    <location>
        <begin position="289"/>
        <end position="310"/>
    </location>
</feature>
<feature type="transmembrane region" description="Helical" evidence="1">
    <location>
        <begin position="100"/>
        <end position="126"/>
    </location>
</feature>
<proteinExistence type="predicted"/>
<gene>
    <name evidence="2" type="ORF">AOLFYP35_01160</name>
</gene>
<name>A0A6N2T535_9ACTO</name>
<feature type="transmembrane region" description="Helical" evidence="1">
    <location>
        <begin position="36"/>
        <end position="54"/>
    </location>
</feature>
<sequence>MEYPLWSLLPFVAMLASIAVLPLIPATSHWWERNSSQLTVALILAVPTTLWMFWKAGGAPLIDTGIEYFQFICLLFSLYVVSGGIHLAGDIRATPRNNTIFLAIGGVLASFIGTTGAAMLLIRPLLATNRERVNKVHTVLFTIFIVANCGGLLTPLGDPPLFLGFLNGVPFTWTLNLWKEWAFVLGILLLSYYSLDCLYYASEPKLAIEEDNEDIEPLRLHGAINLLFFAAIICSVAFLPSWDAEAIIEGHAHGSELVPWREIVMLIAAGLSLTIGNKKVRYEENSFQWSPIAEVAALFIGIFATMAPALRVLEEVAPSLPLNRGTFFLFTGSLSSVLDNAPTYMTFFGMAKTLGGDGTLIAGVPEAYLIPISMGAVFCGAITYIGNGPNFMVKSVAEADGVEMPSFGRYIVDSLMLLVPELAAMAMIFIGSGWVRIAGIAVAVVLVGISFWRIARARTIELVTRTQGIDA</sequence>
<keyword evidence="1" id="KW-1133">Transmembrane helix</keyword>
<feature type="transmembrane region" description="Helical" evidence="1">
    <location>
        <begin position="260"/>
        <end position="277"/>
    </location>
</feature>
<feature type="transmembrane region" description="Helical" evidence="1">
    <location>
        <begin position="367"/>
        <end position="386"/>
    </location>
</feature>
<evidence type="ECO:0000256" key="1">
    <source>
        <dbReference type="SAM" id="Phobius"/>
    </source>
</evidence>